<reference evidence="16" key="2">
    <citation type="submission" date="2006-03" db="EMBL/GenBank/DDBJ databases">
        <title>The genome sequence of the Plasmodium falciparum HB3.</title>
        <authorList>
            <consortium name="The Broad Institute Genome Sequencing Platform"/>
            <person name="Birren B."/>
            <person name="Lander E."/>
            <person name="Galagan J."/>
            <person name="Nusbaum C."/>
            <person name="Devon K."/>
            <person name="Henn M."/>
            <person name="Jaffe D."/>
            <person name="Butler J."/>
            <person name="Alvarez P."/>
            <person name="Gnerre S."/>
            <person name="Grabherr M."/>
            <person name="Kleber M."/>
            <person name="Mauceli E."/>
            <person name="Brockman W."/>
            <person name="MacCallum I.A."/>
            <person name="Rounsley S."/>
            <person name="Young S."/>
            <person name="LaButti K."/>
            <person name="Pushparaj V."/>
            <person name="DeCaprio D."/>
            <person name="Crawford M."/>
            <person name="Koehrsen M."/>
            <person name="Engels R."/>
            <person name="Montgomery P."/>
            <person name="Pearson M."/>
            <person name="Howarth C."/>
            <person name="Larson L."/>
            <person name="Luoma S."/>
            <person name="White J."/>
            <person name="Kodira C."/>
            <person name="Zeng Q."/>
            <person name="Oleary S."/>
            <person name="Yandava C."/>
            <person name="Alvarado L."/>
            <person name="Wirth D."/>
            <person name="Volkman S."/>
            <person name="Hartl D."/>
        </authorList>
    </citation>
    <scope>NUCLEOTIDE SEQUENCE [LARGE SCALE GENOMIC DNA]</scope>
</reference>
<dbReference type="VEuPathDB" id="PlasmoDB:PfHB3_130038100"/>
<evidence type="ECO:0000256" key="5">
    <source>
        <dbReference type="ARBA" id="ARBA00022840"/>
    </source>
</evidence>
<evidence type="ECO:0000256" key="8">
    <source>
        <dbReference type="ARBA" id="ARBA00048270"/>
    </source>
</evidence>
<dbReference type="InterPro" id="IPR049437">
    <property type="entry name" value="tRNA-synt_1c_C2"/>
</dbReference>
<keyword evidence="4 9" id="KW-0547">Nucleotide-binding</keyword>
<dbReference type="GO" id="GO:0005829">
    <property type="term" value="C:cytosol"/>
    <property type="evidence" value="ECO:0007669"/>
    <property type="project" value="TreeGrafter"/>
</dbReference>
<evidence type="ECO:0000256" key="10">
    <source>
        <dbReference type="SAM" id="Coils"/>
    </source>
</evidence>
<dbReference type="Pfam" id="PF20974">
    <property type="entry name" value="tRNA-synt_1c_C2"/>
    <property type="match status" value="2"/>
</dbReference>
<evidence type="ECO:0000256" key="9">
    <source>
        <dbReference type="RuleBase" id="RU363037"/>
    </source>
</evidence>
<feature type="domain" description="Glutamyl/glutaminyl-tRNA synthetase class Ib anti-codon binding" evidence="13">
    <location>
        <begin position="604"/>
        <end position="708"/>
    </location>
</feature>
<dbReference type="AlphaFoldDB" id="A0A0L7KDS9"/>
<dbReference type="KEGG" id="pfh:PFHG_02828"/>
<feature type="compositionally biased region" description="Low complexity" evidence="11">
    <location>
        <begin position="82"/>
        <end position="131"/>
    </location>
</feature>
<dbReference type="EMBL" id="CH671985">
    <property type="protein sequence ID" value="KOB61044.1"/>
    <property type="molecule type" value="Genomic_DNA"/>
</dbReference>
<feature type="coiled-coil region" evidence="10">
    <location>
        <begin position="892"/>
        <end position="926"/>
    </location>
</feature>
<sequence>MEKIYSKNKLDYLSIIFNFYSWYKRHFKGTLLINENSNIKNTTLIELLGNKKLLLNEINACEAILKLNEHHENYDSSSGTCNVNNINQPNNNNNNKENINDNNNNNKENINDNNNNNKENINDNNNNNKENNINPCSTNSFNINSFSTNNYNNFNNPCCSFSCNIYDYYDILKIEELKDFLKDFILRNKKINKEFFDTIEEDMTMWKKIFFFGQKKRTPEFLDFLLFYILKKENIHFFEEETRYINLHNWFLKNKIYDISNDKKEDNTPSACNTNFIQQIIEEDLKNKKHTHVITRFPPEPNGYLHLGHAKSICLNFGLSNKYGGRTHLRFDDTNPVTEEIRYIESIKEDVKWLGYDWKEHLYFASNYFEQLYEWAKILIKQGDAYVDDQSIEEIRKNRGNLKDPGVDSPYRNRTVEENLQLFENMKNGLYKEGEKVLRAKINMKSGNMNLRDPILYRIMYKIHPKTKNKWVIYPMYDYAHGQSDSIEKITHSICTLEFETHRPLYEWFQEKLHIFKTRQIEFARLNVTYMVMSKRKLLTLVNEKYVKDWDDPRMPTISGMRRRGYSPDAIKDFCNKVGIAKRENMIPIDLLEFCVREDMDKKAIRLFAILKPLKVIITNYNDAPDYEHIHNLVASNHPKMEQMGFRNLKFEKEIFIDHDDFQEIPQDNFFRLAPNRTVRLRYAFCITCNEVIKDDQGKVIELRCTYDPSSKSGLCTNQKKDNVNRQGGDGDNKQGGGGDNKKVKATIHWLCAKNSLQAEFRMYDKLFTKPNPESNEDTELVQKITSTAHLENNTNNQGNGKDEYASDTLLQDEHLEDESKNAGWRKYINTNSLIIHKGLVENYSTRFKIGDPIQFERVGFFTKDKDTTNELPVFNLTVPLVDNTMLKKKKEDLLQKELDKLKREKIAAERKLKKEQKKIREQKKKEQN</sequence>
<evidence type="ECO:0000259" key="12">
    <source>
        <dbReference type="Pfam" id="PF00749"/>
    </source>
</evidence>
<dbReference type="InterPro" id="IPR020058">
    <property type="entry name" value="Glu/Gln-tRNA-synth_Ib_cat-dom"/>
</dbReference>
<dbReference type="SUPFAM" id="SSF52374">
    <property type="entry name" value="Nucleotidylyl transferase"/>
    <property type="match status" value="1"/>
</dbReference>
<accession>A0A0L7KDS9</accession>
<dbReference type="InterPro" id="IPR050132">
    <property type="entry name" value="Gln/Glu-tRNA_Ligase"/>
</dbReference>
<dbReference type="InterPro" id="IPR000924">
    <property type="entry name" value="Glu/Gln-tRNA-synth"/>
</dbReference>
<dbReference type="Pfam" id="PF00749">
    <property type="entry name" value="tRNA-synt_1c"/>
    <property type="match status" value="1"/>
</dbReference>
<dbReference type="InterPro" id="IPR011035">
    <property type="entry name" value="Ribosomal_bL25/Gln-tRNA_synth"/>
</dbReference>
<dbReference type="OMA" id="LCAREDM"/>
<dbReference type="Gene3D" id="3.40.50.620">
    <property type="entry name" value="HUPs"/>
    <property type="match status" value="1"/>
</dbReference>
<evidence type="ECO:0000256" key="2">
    <source>
        <dbReference type="ARBA" id="ARBA00012836"/>
    </source>
</evidence>
<dbReference type="InterPro" id="IPR014729">
    <property type="entry name" value="Rossmann-like_a/b/a_fold"/>
</dbReference>
<evidence type="ECO:0000259" key="14">
    <source>
        <dbReference type="Pfam" id="PF20974"/>
    </source>
</evidence>
<keyword evidence="5 9" id="KW-0067">ATP-binding</keyword>
<dbReference type="GO" id="GO:0005524">
    <property type="term" value="F:ATP binding"/>
    <property type="evidence" value="ECO:0007669"/>
    <property type="project" value="UniProtKB-KW"/>
</dbReference>
<dbReference type="FunFam" id="1.10.1160.10:FF:000001">
    <property type="entry name" value="Glutamine--tRNA ligase"/>
    <property type="match status" value="1"/>
</dbReference>
<evidence type="ECO:0000256" key="11">
    <source>
        <dbReference type="SAM" id="MobiDB-lite"/>
    </source>
</evidence>
<dbReference type="PRINTS" id="PR00987">
    <property type="entry name" value="TRNASYNTHGLU"/>
</dbReference>
<organism evidence="15 16">
    <name type="scientific">Plasmodium falciparum (isolate HB3)</name>
    <dbReference type="NCBI Taxonomy" id="137071"/>
    <lineage>
        <taxon>Eukaryota</taxon>
        <taxon>Sar</taxon>
        <taxon>Alveolata</taxon>
        <taxon>Apicomplexa</taxon>
        <taxon>Aconoidasida</taxon>
        <taxon>Haemosporida</taxon>
        <taxon>Plasmodiidae</taxon>
        <taxon>Plasmodium</taxon>
        <taxon>Plasmodium (Laverania)</taxon>
    </lineage>
</organism>
<dbReference type="PROSITE" id="PS00178">
    <property type="entry name" value="AA_TRNA_LIGASE_I"/>
    <property type="match status" value="1"/>
</dbReference>
<dbReference type="FunFam" id="3.90.800.10:FF:000001">
    <property type="entry name" value="Glutamine--tRNA ligase"/>
    <property type="match status" value="1"/>
</dbReference>
<reference evidence="15 16" key="1">
    <citation type="submission" date="2006-03" db="EMBL/GenBank/DDBJ databases">
        <title>Annotation of Plasmodium falciparum HB3.</title>
        <authorList>
            <consortium name="The Broad Institute Genome Sequencing Platform"/>
            <person name="Volkman S.K."/>
            <person name="Neafsey D.E."/>
            <person name="Dash A.P."/>
            <person name="Chitnis C.E."/>
            <person name="Hartl D.L."/>
            <person name="Young S.K."/>
            <person name="Zeng Q."/>
            <person name="Koehrsen M."/>
            <person name="Alvarado L."/>
            <person name="Berlin A."/>
            <person name="Borenstein D."/>
            <person name="Chapman S.B."/>
            <person name="Chen Z."/>
            <person name="Engels R."/>
            <person name="Freedman E."/>
            <person name="Gellesch M."/>
            <person name="Goldberg J."/>
            <person name="Griggs A."/>
            <person name="Gujja S."/>
            <person name="Heilman E.R."/>
            <person name="Heiman D.I."/>
            <person name="Howarth C."/>
            <person name="Jen D."/>
            <person name="Larson L."/>
            <person name="Mehta T."/>
            <person name="Neiman D."/>
            <person name="Park D."/>
            <person name="Pearson M."/>
            <person name="Roberts A."/>
            <person name="Saif S."/>
            <person name="Shea T."/>
            <person name="Shenoy N."/>
            <person name="Sisk P."/>
            <person name="Stolte C."/>
            <person name="Sykes S."/>
            <person name="Walk T."/>
            <person name="White J."/>
            <person name="Yandava C."/>
            <person name="Haas B."/>
            <person name="Henn M.R."/>
            <person name="Nusbaum C."/>
            <person name="Birren B."/>
        </authorList>
    </citation>
    <scope>NUCLEOTIDE SEQUENCE [LARGE SCALE GENOMIC DNA]</scope>
    <source>
        <strain evidence="15">HB3</strain>
    </source>
</reference>
<dbReference type="InterPro" id="IPR020056">
    <property type="entry name" value="Rbsml_bL25/Gln-tRNA_synth_N"/>
</dbReference>
<name>A0A0L7KDS9_PLAFX</name>
<dbReference type="GO" id="GO:0004819">
    <property type="term" value="F:glutamine-tRNA ligase activity"/>
    <property type="evidence" value="ECO:0007669"/>
    <property type="project" value="UniProtKB-EC"/>
</dbReference>
<dbReference type="SUPFAM" id="SSF50715">
    <property type="entry name" value="Ribosomal protein L25-like"/>
    <property type="match status" value="1"/>
</dbReference>
<protein>
    <recommendedName>
        <fullName evidence="2">glutamine--tRNA ligase</fullName>
        <ecNumber evidence="2">6.1.1.18</ecNumber>
    </recommendedName>
</protein>
<feature type="region of interest" description="Disordered" evidence="11">
    <location>
        <begin position="78"/>
        <end position="131"/>
    </location>
</feature>
<dbReference type="InterPro" id="IPR001412">
    <property type="entry name" value="aa-tRNA-synth_I_CS"/>
</dbReference>
<evidence type="ECO:0000313" key="16">
    <source>
        <dbReference type="Proteomes" id="UP000054289"/>
    </source>
</evidence>
<comment type="similarity">
    <text evidence="1 9">Belongs to the class-I aminoacyl-tRNA synthetase family.</text>
</comment>
<keyword evidence="3 9" id="KW-0436">Ligase</keyword>
<evidence type="ECO:0000259" key="13">
    <source>
        <dbReference type="Pfam" id="PF03950"/>
    </source>
</evidence>
<keyword evidence="6 9" id="KW-0648">Protein biosynthesis</keyword>
<proteinExistence type="inferred from homology"/>
<evidence type="ECO:0000313" key="15">
    <source>
        <dbReference type="EMBL" id="KOB61044.1"/>
    </source>
</evidence>
<evidence type="ECO:0000256" key="7">
    <source>
        <dbReference type="ARBA" id="ARBA00023146"/>
    </source>
</evidence>
<evidence type="ECO:0000256" key="1">
    <source>
        <dbReference type="ARBA" id="ARBA00005594"/>
    </source>
</evidence>
<dbReference type="PANTHER" id="PTHR43097">
    <property type="entry name" value="GLUTAMINE-TRNA LIGASE"/>
    <property type="match status" value="1"/>
</dbReference>
<keyword evidence="10" id="KW-0175">Coiled coil</keyword>
<dbReference type="NCBIfam" id="TIGR00440">
    <property type="entry name" value="glnS"/>
    <property type="match status" value="1"/>
</dbReference>
<feature type="region of interest" description="Disordered" evidence="11">
    <location>
        <begin position="716"/>
        <end position="741"/>
    </location>
</feature>
<feature type="compositionally biased region" description="Basic and acidic residues" evidence="11">
    <location>
        <begin position="719"/>
        <end position="733"/>
    </location>
</feature>
<dbReference type="FunFam" id="3.40.50.620:FF:000037">
    <property type="entry name" value="Glutamine--tRNA ligase cytoplasmic"/>
    <property type="match status" value="1"/>
</dbReference>
<feature type="domain" description="Glutamyl/glutaminyl-tRNA synthetase class Ib catalytic" evidence="12">
    <location>
        <begin position="293"/>
        <end position="601"/>
    </location>
</feature>
<evidence type="ECO:0000256" key="4">
    <source>
        <dbReference type="ARBA" id="ARBA00022741"/>
    </source>
</evidence>
<evidence type="ECO:0000256" key="3">
    <source>
        <dbReference type="ARBA" id="ARBA00022598"/>
    </source>
</evidence>
<keyword evidence="7 9" id="KW-0030">Aminoacyl-tRNA synthetase</keyword>
<dbReference type="EC" id="6.1.1.18" evidence="2"/>
<comment type="catalytic activity">
    <reaction evidence="8">
        <text>tRNA(Gln) + L-glutamine + ATP = L-glutaminyl-tRNA(Gln) + AMP + diphosphate</text>
        <dbReference type="Rhea" id="RHEA:20121"/>
        <dbReference type="Rhea" id="RHEA-COMP:9662"/>
        <dbReference type="Rhea" id="RHEA-COMP:9681"/>
        <dbReference type="ChEBI" id="CHEBI:30616"/>
        <dbReference type="ChEBI" id="CHEBI:33019"/>
        <dbReference type="ChEBI" id="CHEBI:58359"/>
        <dbReference type="ChEBI" id="CHEBI:78442"/>
        <dbReference type="ChEBI" id="CHEBI:78521"/>
        <dbReference type="ChEBI" id="CHEBI:456215"/>
        <dbReference type="EC" id="6.1.1.18"/>
    </reaction>
</comment>
<dbReference type="FunFam" id="2.40.240.10:FF:000024">
    <property type="entry name" value="Glutamine-tRNA ligase"/>
    <property type="match status" value="1"/>
</dbReference>
<dbReference type="PANTHER" id="PTHR43097:SF4">
    <property type="entry name" value="GLUTAMINE--TRNA LIGASE"/>
    <property type="match status" value="1"/>
</dbReference>
<gene>
    <name evidence="15" type="ORF">PFHG_02828</name>
</gene>
<dbReference type="InterPro" id="IPR020059">
    <property type="entry name" value="Glu/Gln-tRNA-synth_Ib_codon-bd"/>
</dbReference>
<dbReference type="Proteomes" id="UP000054289">
    <property type="component" value="Unassembled WGS sequence"/>
</dbReference>
<dbReference type="Pfam" id="PF03950">
    <property type="entry name" value="tRNA-synt_1c_C"/>
    <property type="match status" value="1"/>
</dbReference>
<dbReference type="GO" id="GO:0006425">
    <property type="term" value="P:glutaminyl-tRNA aminoacylation"/>
    <property type="evidence" value="ECO:0007669"/>
    <property type="project" value="InterPro"/>
</dbReference>
<feature type="domain" description="tRNA synthetases class I (E and Q) anti-codon binding" evidence="14">
    <location>
        <begin position="815"/>
        <end position="865"/>
    </location>
</feature>
<dbReference type="Gene3D" id="2.40.240.10">
    <property type="entry name" value="Ribosomal Protein L25, Chain P"/>
    <property type="match status" value="2"/>
</dbReference>
<dbReference type="CDD" id="cd00807">
    <property type="entry name" value="GlnRS_core"/>
    <property type="match status" value="1"/>
</dbReference>
<dbReference type="NCBIfam" id="NF011291">
    <property type="entry name" value="PRK14703.1"/>
    <property type="match status" value="1"/>
</dbReference>
<evidence type="ECO:0000256" key="6">
    <source>
        <dbReference type="ARBA" id="ARBA00022917"/>
    </source>
</evidence>
<dbReference type="OrthoDB" id="10250478at2759"/>
<feature type="domain" description="tRNA synthetases class I (E and Q) anti-codon binding" evidence="14">
    <location>
        <begin position="747"/>
        <end position="779"/>
    </location>
</feature>
<dbReference type="InterPro" id="IPR004514">
    <property type="entry name" value="Gln-tRNA-synth"/>
</dbReference>